<sequence>MLTVQDLNLKIDQLTLADEMNFSLQPGQINVIIGPNGTGKSTLLKTLFGDLKPQRGTIQYQGNALDYKRLSQWRAQIGYMPQDIRLDVNLSVIEVVLLGRLDALSWRIDEAMLREAVNALEEIGLAHLADRDVRTLSGGQCQMVLFAQAILRQPPFLMLDEPVSALDLHFQHVLLDHLVDKTNQHGWTSLLVLHDLNLAAQYADNLLVLKAGKVVASGRPSEVLTPALIDEVYGVNAQVSYDQQGIPFVRTLRRPQVA</sequence>
<dbReference type="InterPro" id="IPR003439">
    <property type="entry name" value="ABC_transporter-like_ATP-bd"/>
</dbReference>
<evidence type="ECO:0000259" key="3">
    <source>
        <dbReference type="PROSITE" id="PS50893"/>
    </source>
</evidence>
<dbReference type="SUPFAM" id="SSF52540">
    <property type="entry name" value="P-loop containing nucleoside triphosphate hydrolases"/>
    <property type="match status" value="1"/>
</dbReference>
<reference evidence="4 5" key="1">
    <citation type="submission" date="2023-11" db="EMBL/GenBank/DDBJ databases">
        <title>Plant-associative lifestyle of Vibrio porteresiae and its evolutionary dynamics.</title>
        <authorList>
            <person name="Rameshkumar N."/>
            <person name="Kirti K."/>
        </authorList>
    </citation>
    <scope>NUCLEOTIDE SEQUENCE [LARGE SCALE GENOMIC DNA]</scope>
    <source>
        <strain evidence="4 5">MSSRF30</strain>
    </source>
</reference>
<dbReference type="PROSITE" id="PS50893">
    <property type="entry name" value="ABC_TRANSPORTER_2"/>
    <property type="match status" value="1"/>
</dbReference>
<dbReference type="CDD" id="cd03214">
    <property type="entry name" value="ABC_Iron-Siderophores_B12_Hemin"/>
    <property type="match status" value="1"/>
</dbReference>
<feature type="domain" description="ABC transporter" evidence="3">
    <location>
        <begin position="2"/>
        <end position="236"/>
    </location>
</feature>
<evidence type="ECO:0000313" key="5">
    <source>
        <dbReference type="Proteomes" id="UP001304071"/>
    </source>
</evidence>
<dbReference type="InterPro" id="IPR017871">
    <property type="entry name" value="ABC_transporter-like_CS"/>
</dbReference>
<dbReference type="Pfam" id="PF00005">
    <property type="entry name" value="ABC_tran"/>
    <property type="match status" value="1"/>
</dbReference>
<keyword evidence="2 4" id="KW-0067">ATP-binding</keyword>
<organism evidence="4 5">
    <name type="scientific">Vibrio porteresiae DSM 19223</name>
    <dbReference type="NCBI Taxonomy" id="1123496"/>
    <lineage>
        <taxon>Bacteria</taxon>
        <taxon>Pseudomonadati</taxon>
        <taxon>Pseudomonadota</taxon>
        <taxon>Gammaproteobacteria</taxon>
        <taxon>Vibrionales</taxon>
        <taxon>Vibrionaceae</taxon>
        <taxon>Vibrio</taxon>
    </lineage>
</organism>
<protein>
    <submittedName>
        <fullName evidence="4">ABC transporter ATP-binding protein</fullName>
    </submittedName>
</protein>
<name>A0ABZ0QFE5_9VIBR</name>
<dbReference type="InterPro" id="IPR003593">
    <property type="entry name" value="AAA+_ATPase"/>
</dbReference>
<dbReference type="InterPro" id="IPR027417">
    <property type="entry name" value="P-loop_NTPase"/>
</dbReference>
<dbReference type="Gene3D" id="3.40.50.300">
    <property type="entry name" value="P-loop containing nucleotide triphosphate hydrolases"/>
    <property type="match status" value="1"/>
</dbReference>
<dbReference type="RefSeq" id="WP_261895659.1">
    <property type="nucleotide sequence ID" value="NZ_AP024895.1"/>
</dbReference>
<accession>A0ABZ0QFE5</accession>
<evidence type="ECO:0000313" key="4">
    <source>
        <dbReference type="EMBL" id="WPC75188.1"/>
    </source>
</evidence>
<dbReference type="PANTHER" id="PTHR42794:SF2">
    <property type="entry name" value="ABC TRANSPORTER ATP-BINDING PROTEIN"/>
    <property type="match status" value="1"/>
</dbReference>
<dbReference type="SMART" id="SM00382">
    <property type="entry name" value="AAA"/>
    <property type="match status" value="1"/>
</dbReference>
<dbReference type="GO" id="GO:0005524">
    <property type="term" value="F:ATP binding"/>
    <property type="evidence" value="ECO:0007669"/>
    <property type="project" value="UniProtKB-KW"/>
</dbReference>
<keyword evidence="5" id="KW-1185">Reference proteome</keyword>
<evidence type="ECO:0000256" key="1">
    <source>
        <dbReference type="ARBA" id="ARBA00022741"/>
    </source>
</evidence>
<evidence type="ECO:0000256" key="2">
    <source>
        <dbReference type="ARBA" id="ARBA00022840"/>
    </source>
</evidence>
<dbReference type="Proteomes" id="UP001304071">
    <property type="component" value="Chromosome 1"/>
</dbReference>
<dbReference type="PANTHER" id="PTHR42794">
    <property type="entry name" value="HEMIN IMPORT ATP-BINDING PROTEIN HMUV"/>
    <property type="match status" value="1"/>
</dbReference>
<dbReference type="PROSITE" id="PS00211">
    <property type="entry name" value="ABC_TRANSPORTER_1"/>
    <property type="match status" value="1"/>
</dbReference>
<proteinExistence type="predicted"/>
<gene>
    <name evidence="4" type="ORF">R8Z52_08315</name>
</gene>
<dbReference type="EMBL" id="CP138203">
    <property type="protein sequence ID" value="WPC75188.1"/>
    <property type="molecule type" value="Genomic_DNA"/>
</dbReference>
<keyword evidence="1" id="KW-0547">Nucleotide-binding</keyword>